<organism evidence="2 3">
    <name type="scientific">Candidatus Uhrbacteria bacterium RIFCSPLOWO2_01_FULL_55_36</name>
    <dbReference type="NCBI Taxonomy" id="1802404"/>
    <lineage>
        <taxon>Bacteria</taxon>
        <taxon>Candidatus Uhriibacteriota</taxon>
    </lineage>
</organism>
<name>A0A1F7V407_9BACT</name>
<keyword evidence="1" id="KW-0812">Transmembrane</keyword>
<evidence type="ECO:0008006" key="4">
    <source>
        <dbReference type="Google" id="ProtNLM"/>
    </source>
</evidence>
<comment type="caution">
    <text evidence="2">The sequence shown here is derived from an EMBL/GenBank/DDBJ whole genome shotgun (WGS) entry which is preliminary data.</text>
</comment>
<feature type="transmembrane region" description="Helical" evidence="1">
    <location>
        <begin position="119"/>
        <end position="138"/>
    </location>
</feature>
<feature type="transmembrane region" description="Helical" evidence="1">
    <location>
        <begin position="382"/>
        <end position="402"/>
    </location>
</feature>
<keyword evidence="1" id="KW-1133">Transmembrane helix</keyword>
<feature type="transmembrane region" description="Helical" evidence="1">
    <location>
        <begin position="319"/>
        <end position="341"/>
    </location>
</feature>
<feature type="transmembrane region" description="Helical" evidence="1">
    <location>
        <begin position="242"/>
        <end position="268"/>
    </location>
</feature>
<evidence type="ECO:0000313" key="2">
    <source>
        <dbReference type="EMBL" id="OGL85200.1"/>
    </source>
</evidence>
<proteinExistence type="predicted"/>
<evidence type="ECO:0000256" key="1">
    <source>
        <dbReference type="SAM" id="Phobius"/>
    </source>
</evidence>
<reference evidence="2 3" key="1">
    <citation type="journal article" date="2016" name="Nat. Commun.">
        <title>Thousands of microbial genomes shed light on interconnected biogeochemical processes in an aquifer system.</title>
        <authorList>
            <person name="Anantharaman K."/>
            <person name="Brown C.T."/>
            <person name="Hug L.A."/>
            <person name="Sharon I."/>
            <person name="Castelle C.J."/>
            <person name="Probst A.J."/>
            <person name="Thomas B.C."/>
            <person name="Singh A."/>
            <person name="Wilkins M.J."/>
            <person name="Karaoz U."/>
            <person name="Brodie E.L."/>
            <person name="Williams K.H."/>
            <person name="Hubbard S.S."/>
            <person name="Banfield J.F."/>
        </authorList>
    </citation>
    <scope>NUCLEOTIDE SEQUENCE [LARGE SCALE GENOMIC DNA]</scope>
</reference>
<dbReference type="Proteomes" id="UP000177704">
    <property type="component" value="Unassembled WGS sequence"/>
</dbReference>
<protein>
    <recommendedName>
        <fullName evidence="4">Glycosyltransferase RgtA/B/C/D-like domain-containing protein</fullName>
    </recommendedName>
</protein>
<sequence>MQKIVSCLKTRMWVFIIIAFVGMSFLFGSLHIYGDGAGNYFLYRQILDHNWTLSIADPPLSLPGSYIFVQGSKGWSTFYQIGTPLVWALLTPVTFFLPDVPPAFAAYFGLPDFLLNDGFIILLISSLLSVGILLMMAHTLRTVFHFSQSYSIFASLAAFAGLSSWYYAFVAPSYTHTVALFFLTAAFALFFSAMQRPSRWVFVAVGMMVGIAALARVDALLYAVVFAWALAVRFRRAAWRPLIRMTIPCLVIAALQFLLWLYVFGGLFPSDRYRPDEFSLLLHVADVLFSASHGFFLWSPIALVGCIGIIVLLRDRRDLTWIAAIMSTLALLVYALFYGAWEVWWGGLSFGQRFLIPLTPFVALGVAAVLSRLQSLTCVMRLVGAAVITAIVAYSFCLAIFYPTVAQWGTSIYENITPFEVLQGTFRQYRARGDVSWRKGWRAWYNATPRPVHFISGVNDNGI</sequence>
<evidence type="ECO:0000313" key="3">
    <source>
        <dbReference type="Proteomes" id="UP000177704"/>
    </source>
</evidence>
<feature type="transmembrane region" description="Helical" evidence="1">
    <location>
        <begin position="288"/>
        <end position="312"/>
    </location>
</feature>
<feature type="transmembrane region" description="Helical" evidence="1">
    <location>
        <begin position="150"/>
        <end position="170"/>
    </location>
</feature>
<feature type="transmembrane region" description="Helical" evidence="1">
    <location>
        <begin position="353"/>
        <end position="370"/>
    </location>
</feature>
<dbReference type="EMBL" id="MGEM01000013">
    <property type="protein sequence ID" value="OGL85200.1"/>
    <property type="molecule type" value="Genomic_DNA"/>
</dbReference>
<dbReference type="AlphaFoldDB" id="A0A1F7V407"/>
<keyword evidence="1" id="KW-0472">Membrane</keyword>
<gene>
    <name evidence="2" type="ORF">A3B36_01275</name>
</gene>
<feature type="transmembrane region" description="Helical" evidence="1">
    <location>
        <begin position="177"/>
        <end position="194"/>
    </location>
</feature>
<feature type="transmembrane region" description="Helical" evidence="1">
    <location>
        <begin position="200"/>
        <end position="230"/>
    </location>
</feature>
<feature type="transmembrane region" description="Helical" evidence="1">
    <location>
        <begin position="12"/>
        <end position="33"/>
    </location>
</feature>
<accession>A0A1F7V407</accession>
<feature type="transmembrane region" description="Helical" evidence="1">
    <location>
        <begin position="85"/>
        <end position="107"/>
    </location>
</feature>